<sequence>MLARKPLFLLATMLLLAVPPIAGQAAETPHWVHYKWLSGKPALPRKVVVLPVAVEVVEVSAGGVEEEVPDWSKEASQSVFRALSAAIRKQPGLTEIAAPRFSGASADNLDEHMALYKLVVNTASKIGWEHKIRRFDYGIGPGLRAIAAQTGADAAIMVYGRDHTSTAGRKARAVAGHIPILNMFTGPAPQLGHSFIHIGMVDLRTGDLLWMNSEYREGSTNLRDPGDAAKMVNEIFEWYPGIEKYRAAYVR</sequence>
<proteinExistence type="predicted"/>
<organism evidence="2 3">
    <name type="scientific">Sulfurifustis variabilis</name>
    <dbReference type="NCBI Taxonomy" id="1675686"/>
    <lineage>
        <taxon>Bacteria</taxon>
        <taxon>Pseudomonadati</taxon>
        <taxon>Pseudomonadota</taxon>
        <taxon>Gammaproteobacteria</taxon>
        <taxon>Acidiferrobacterales</taxon>
        <taxon>Acidiferrobacteraceae</taxon>
        <taxon>Sulfurifustis</taxon>
    </lineage>
</organism>
<dbReference type="EMBL" id="AP014936">
    <property type="protein sequence ID" value="BAU49130.1"/>
    <property type="molecule type" value="Genomic_DNA"/>
</dbReference>
<feature type="chain" id="PRO_5008571196" description="Lipoprotein" evidence="1">
    <location>
        <begin position="26"/>
        <end position="251"/>
    </location>
</feature>
<dbReference type="RefSeq" id="WP_096461579.1">
    <property type="nucleotide sequence ID" value="NZ_AP014936.1"/>
</dbReference>
<dbReference type="OrthoDB" id="8900715at2"/>
<evidence type="ECO:0000313" key="3">
    <source>
        <dbReference type="Proteomes" id="UP000218899"/>
    </source>
</evidence>
<gene>
    <name evidence="2" type="ORF">SVA_2582</name>
</gene>
<dbReference type="Proteomes" id="UP000218899">
    <property type="component" value="Chromosome"/>
</dbReference>
<keyword evidence="1" id="KW-0732">Signal</keyword>
<evidence type="ECO:0008006" key="4">
    <source>
        <dbReference type="Google" id="ProtNLM"/>
    </source>
</evidence>
<protein>
    <recommendedName>
        <fullName evidence="4">Lipoprotein</fullName>
    </recommendedName>
</protein>
<evidence type="ECO:0000313" key="2">
    <source>
        <dbReference type="EMBL" id="BAU49130.1"/>
    </source>
</evidence>
<reference evidence="2 3" key="1">
    <citation type="submission" date="2015-08" db="EMBL/GenBank/DDBJ databases">
        <title>Complete genome sequence of Sulfurifustis variabilis.</title>
        <authorList>
            <person name="Miura A."/>
            <person name="Kojima H."/>
            <person name="Fukui M."/>
        </authorList>
    </citation>
    <scope>NUCLEOTIDE SEQUENCE [LARGE SCALE GENOMIC DNA]</scope>
    <source>
        <strain evidence="3">skN76</strain>
    </source>
</reference>
<evidence type="ECO:0000256" key="1">
    <source>
        <dbReference type="SAM" id="SignalP"/>
    </source>
</evidence>
<dbReference type="AlphaFoldDB" id="A0A1B4V6J9"/>
<dbReference type="KEGG" id="sva:SVA_2582"/>
<accession>A0A1B4V6J9</accession>
<keyword evidence="3" id="KW-1185">Reference proteome</keyword>
<feature type="signal peptide" evidence="1">
    <location>
        <begin position="1"/>
        <end position="25"/>
    </location>
</feature>
<name>A0A1B4V6J9_9GAMM</name>